<accession>A0A2S2PJ66</accession>
<dbReference type="PANTHER" id="PTHR24096:SF149">
    <property type="entry name" value="AMP-BINDING DOMAIN-CONTAINING PROTEIN-RELATED"/>
    <property type="match status" value="1"/>
</dbReference>
<keyword evidence="7" id="KW-0503">Monooxygenase</keyword>
<gene>
    <name evidence="7" type="primary">LUCI_1</name>
    <name evidence="7" type="ORF">g.146212</name>
</gene>
<protein>
    <submittedName>
        <fullName evidence="7">Luciferin 4-monooxygenase</fullName>
    </submittedName>
</protein>
<evidence type="ECO:0000313" key="7">
    <source>
        <dbReference type="EMBL" id="MBY29424.1"/>
    </source>
</evidence>
<dbReference type="GO" id="GO:0004497">
    <property type="term" value="F:monooxygenase activity"/>
    <property type="evidence" value="ECO:0007669"/>
    <property type="project" value="UniProtKB-KW"/>
</dbReference>
<comment type="subcellular location">
    <subcellularLocation>
        <location evidence="1">Peroxisome</location>
    </subcellularLocation>
</comment>
<name>A0A2S2PJ66_SCHGA</name>
<feature type="domain" description="AMP-binding enzyme C-terminal" evidence="6">
    <location>
        <begin position="212"/>
        <end position="286"/>
    </location>
</feature>
<dbReference type="PANTHER" id="PTHR24096">
    <property type="entry name" value="LONG-CHAIN-FATTY-ACID--COA LIGASE"/>
    <property type="match status" value="1"/>
</dbReference>
<dbReference type="InterPro" id="IPR025110">
    <property type="entry name" value="AMP-bd_C"/>
</dbReference>
<evidence type="ECO:0000256" key="4">
    <source>
        <dbReference type="ARBA" id="ARBA00023140"/>
    </source>
</evidence>
<dbReference type="EMBL" id="GGMR01016805">
    <property type="protein sequence ID" value="MBY29424.1"/>
    <property type="molecule type" value="Transcribed_RNA"/>
</dbReference>
<dbReference type="GO" id="GO:0016405">
    <property type="term" value="F:CoA-ligase activity"/>
    <property type="evidence" value="ECO:0007669"/>
    <property type="project" value="TreeGrafter"/>
</dbReference>
<dbReference type="InterPro" id="IPR042099">
    <property type="entry name" value="ANL_N_sf"/>
</dbReference>
<dbReference type="InterPro" id="IPR045851">
    <property type="entry name" value="AMP-bd_C_sf"/>
</dbReference>
<dbReference type="Pfam" id="PF13193">
    <property type="entry name" value="AMP-binding_C"/>
    <property type="match status" value="1"/>
</dbReference>
<dbReference type="InterPro" id="IPR000873">
    <property type="entry name" value="AMP-dep_synth/lig_dom"/>
</dbReference>
<evidence type="ECO:0000259" key="5">
    <source>
        <dbReference type="Pfam" id="PF00501"/>
    </source>
</evidence>
<evidence type="ECO:0000259" key="6">
    <source>
        <dbReference type="Pfam" id="PF13193"/>
    </source>
</evidence>
<keyword evidence="4" id="KW-0576">Peroxisome</keyword>
<keyword evidence="3" id="KW-0436">Ligase</keyword>
<dbReference type="GO" id="GO:0005777">
    <property type="term" value="C:peroxisome"/>
    <property type="evidence" value="ECO:0007669"/>
    <property type="project" value="UniProtKB-SubCell"/>
</dbReference>
<organism evidence="7">
    <name type="scientific">Schizaphis graminum</name>
    <name type="common">Green bug aphid</name>
    <dbReference type="NCBI Taxonomy" id="13262"/>
    <lineage>
        <taxon>Eukaryota</taxon>
        <taxon>Metazoa</taxon>
        <taxon>Ecdysozoa</taxon>
        <taxon>Arthropoda</taxon>
        <taxon>Hexapoda</taxon>
        <taxon>Insecta</taxon>
        <taxon>Pterygota</taxon>
        <taxon>Neoptera</taxon>
        <taxon>Paraneoptera</taxon>
        <taxon>Hemiptera</taxon>
        <taxon>Sternorrhyncha</taxon>
        <taxon>Aphidomorpha</taxon>
        <taxon>Aphidoidea</taxon>
        <taxon>Aphididae</taxon>
        <taxon>Aphidini</taxon>
        <taxon>Schizaphis</taxon>
    </lineage>
</organism>
<feature type="domain" description="AMP-dependent synthetase/ligase" evidence="5">
    <location>
        <begin position="33"/>
        <end position="159"/>
    </location>
</feature>
<keyword evidence="7" id="KW-0560">Oxidoreductase</keyword>
<dbReference type="Gene3D" id="3.30.300.30">
    <property type="match status" value="1"/>
</dbReference>
<comment type="similarity">
    <text evidence="2">Belongs to the ATP-dependent AMP-binding enzyme family.</text>
</comment>
<dbReference type="SUPFAM" id="SSF56801">
    <property type="entry name" value="Acetyl-CoA synthetase-like"/>
    <property type="match status" value="1"/>
</dbReference>
<dbReference type="AlphaFoldDB" id="A0A2S2PJ66"/>
<evidence type="ECO:0000256" key="1">
    <source>
        <dbReference type="ARBA" id="ARBA00004275"/>
    </source>
</evidence>
<proteinExistence type="inferred from homology"/>
<dbReference type="Gene3D" id="3.40.50.12780">
    <property type="entry name" value="N-terminal domain of ligase-like"/>
    <property type="match status" value="1"/>
</dbReference>
<evidence type="ECO:0000256" key="2">
    <source>
        <dbReference type="ARBA" id="ARBA00006432"/>
    </source>
</evidence>
<sequence length="297" mass="32921">MCYCIFEWYYRNPERNLFVGRLFKISFNIVQAPTFLMTGVAAINEMMSCQMANGHKYNIQSLTTCVVGGSPMRADLQKTVVNNLLRGRIPIKQGYGASEQGIIAVWSMDSGIGTVRDGSVGRPATGIQIKIVSLKTGECVGPNTEGEIRIKSVSNMMGYVNDMKKTICSYDEDGWFRSGDVGYYTDDCCLFIVGRIKELMIYMDQRIAPIDIETVLLSHPAVLDAGVTSKYSVHGDLLVGVVKVKSGQNIASDVLVSYVNDRVKDHERLRGGIIFVDDVPRSPAGKLKREELLKLVR</sequence>
<dbReference type="Pfam" id="PF00501">
    <property type="entry name" value="AMP-binding"/>
    <property type="match status" value="1"/>
</dbReference>
<reference evidence="7" key="1">
    <citation type="submission" date="2018-04" db="EMBL/GenBank/DDBJ databases">
        <title>Transcriptome of Schizaphis graminum biotype I.</title>
        <authorList>
            <person name="Scully E.D."/>
            <person name="Geib S.M."/>
            <person name="Palmer N.A."/>
            <person name="Koch K."/>
            <person name="Bradshaw J."/>
            <person name="Heng-Moss T."/>
            <person name="Sarath G."/>
        </authorList>
    </citation>
    <scope>NUCLEOTIDE SEQUENCE</scope>
</reference>
<evidence type="ECO:0000256" key="3">
    <source>
        <dbReference type="ARBA" id="ARBA00022598"/>
    </source>
</evidence>